<dbReference type="Gene3D" id="3.40.30.120">
    <property type="match status" value="1"/>
</dbReference>
<proteinExistence type="predicted"/>
<feature type="signal peptide" evidence="1">
    <location>
        <begin position="1"/>
        <end position="23"/>
    </location>
</feature>
<keyword evidence="1" id="KW-0732">Signal</keyword>
<dbReference type="AlphaFoldDB" id="A0A7J9UW80"/>
<protein>
    <submittedName>
        <fullName evidence="2">2-polyprenyl-6-methoxyphenol hydroxylase</fullName>
    </submittedName>
</protein>
<feature type="chain" id="PRO_5039728826" evidence="1">
    <location>
        <begin position="24"/>
        <end position="106"/>
    </location>
</feature>
<evidence type="ECO:0000256" key="1">
    <source>
        <dbReference type="SAM" id="SignalP"/>
    </source>
</evidence>
<gene>
    <name evidence="2" type="ORF">GB882_05620</name>
</gene>
<keyword evidence="3" id="KW-1185">Reference proteome</keyword>
<evidence type="ECO:0000313" key="2">
    <source>
        <dbReference type="EMBL" id="MPV88140.1"/>
    </source>
</evidence>
<organism evidence="2 3">
    <name type="scientific">Georgenia ruanii</name>
    <dbReference type="NCBI Taxonomy" id="348442"/>
    <lineage>
        <taxon>Bacteria</taxon>
        <taxon>Bacillati</taxon>
        <taxon>Actinomycetota</taxon>
        <taxon>Actinomycetes</taxon>
        <taxon>Micrococcales</taxon>
        <taxon>Bogoriellaceae</taxon>
        <taxon>Georgenia</taxon>
    </lineage>
</organism>
<feature type="non-terminal residue" evidence="2">
    <location>
        <position position="1"/>
    </location>
</feature>
<accession>A0A7J9UW80</accession>
<dbReference type="Proteomes" id="UP000429644">
    <property type="component" value="Unassembled WGS sequence"/>
</dbReference>
<reference evidence="2 3" key="1">
    <citation type="submission" date="2019-10" db="EMBL/GenBank/DDBJ databases">
        <title>Georgenia wutianyii sp. nov. and Georgenia yuyongxinii sp. nov. isolated from plateau pika (Ochotona curzoniae) in the Qinghai-Tibet plateau of China.</title>
        <authorList>
            <person name="Tian Z."/>
        </authorList>
    </citation>
    <scope>NUCLEOTIDE SEQUENCE [LARGE SCALE GENOMIC DNA]</scope>
    <source>
        <strain evidence="2 3">JCM 15130</strain>
    </source>
</reference>
<name>A0A7J9UW80_9MICO</name>
<sequence>VALRALLRTSAWHLLVFAGSTHAISQDQITAETTSLPAWLEKVTIIGSRLDDLQGLWDADGRVRHTLAATDGDWILVRPDGYLSARGTGETSLRAALARLSGLHMR</sequence>
<comment type="caution">
    <text evidence="2">The sequence shown here is derived from an EMBL/GenBank/DDBJ whole genome shotgun (WGS) entry which is preliminary data.</text>
</comment>
<dbReference type="EMBL" id="WHPD01001234">
    <property type="protein sequence ID" value="MPV88140.1"/>
    <property type="molecule type" value="Genomic_DNA"/>
</dbReference>
<evidence type="ECO:0000313" key="3">
    <source>
        <dbReference type="Proteomes" id="UP000429644"/>
    </source>
</evidence>